<evidence type="ECO:0000313" key="1">
    <source>
        <dbReference type="EMBL" id="CCA20274.1"/>
    </source>
</evidence>
<protein>
    <submittedName>
        <fullName evidence="1">AlNc14C90G5645 protein</fullName>
    </submittedName>
</protein>
<dbReference type="AlphaFoldDB" id="F0WGB4"/>
<accession>F0WGB4</accession>
<sequence>MDVSFGAGINSSTFRLGSTADFATSRRAIERIPSVALRERCIIKTRLHIKFAFDVVGLLLFPDQAASGSVVEDLEASNDLIESASGRSLNLQVYLDVWRLTHTVICLNKPRLYLGDIEESLQFGSSMSTGFISEGKFKGKHISITFEDDTHSVQEVQVQLSQPATYIPAKVYDKFSSVLESNGFQKKDEYYGRVCVGFDDIFAFVWKLSEAPISVSFENGPTISITQYVKEHSGKCQVLFLPSEDGKFVLEYDLAERLRFFSLPRSFPIRAELTQRPIEAGAYDIVK</sequence>
<name>F0WGB4_9STRA</name>
<gene>
    <name evidence="1" type="primary">AlNc14C90G5645</name>
    <name evidence="1" type="ORF">ALNC14_064170</name>
</gene>
<dbReference type="EMBL" id="FR824135">
    <property type="protein sequence ID" value="CCA20274.1"/>
    <property type="molecule type" value="Genomic_DNA"/>
</dbReference>
<organism evidence="1">
    <name type="scientific">Albugo laibachii Nc14</name>
    <dbReference type="NCBI Taxonomy" id="890382"/>
    <lineage>
        <taxon>Eukaryota</taxon>
        <taxon>Sar</taxon>
        <taxon>Stramenopiles</taxon>
        <taxon>Oomycota</taxon>
        <taxon>Peronosporomycetes</taxon>
        <taxon>Albuginales</taxon>
        <taxon>Albuginaceae</taxon>
        <taxon>Albugo</taxon>
    </lineage>
</organism>
<reference evidence="1" key="1">
    <citation type="journal article" date="2011" name="PLoS Biol.">
        <title>Gene gain and loss during evolution of obligate parasitism in the white rust pathogen of Arabidopsis thaliana.</title>
        <authorList>
            <person name="Kemen E."/>
            <person name="Gardiner A."/>
            <person name="Schultz-Larsen T."/>
            <person name="Kemen A.C."/>
            <person name="Balmuth A.L."/>
            <person name="Robert-Seilaniantz A."/>
            <person name="Bailey K."/>
            <person name="Holub E."/>
            <person name="Studholme D.J."/>
            <person name="Maclean D."/>
            <person name="Jones J.D."/>
        </authorList>
    </citation>
    <scope>NUCLEOTIDE SEQUENCE</scope>
</reference>
<proteinExistence type="predicted"/>
<reference evidence="1" key="2">
    <citation type="submission" date="2011-02" db="EMBL/GenBank/DDBJ databases">
        <authorList>
            <person name="MacLean D."/>
        </authorList>
    </citation>
    <scope>NUCLEOTIDE SEQUENCE</scope>
</reference>
<dbReference type="HOGENOM" id="CLU_971199_0_0_1"/>